<dbReference type="PROSITE" id="PS00041">
    <property type="entry name" value="HTH_ARAC_FAMILY_1"/>
    <property type="match status" value="1"/>
</dbReference>
<evidence type="ECO:0000256" key="3">
    <source>
        <dbReference type="ARBA" id="ARBA00023163"/>
    </source>
</evidence>
<name>A0A7X0MJ82_9SPHI</name>
<evidence type="ECO:0000256" key="2">
    <source>
        <dbReference type="ARBA" id="ARBA00023125"/>
    </source>
</evidence>
<protein>
    <submittedName>
        <fullName evidence="5">Transcriptional regulator GlxA family with amidase domain</fullName>
    </submittedName>
</protein>
<proteinExistence type="predicted"/>
<dbReference type="SMART" id="SM00342">
    <property type="entry name" value="HTH_ARAC"/>
    <property type="match status" value="1"/>
</dbReference>
<dbReference type="GO" id="GO:0003700">
    <property type="term" value="F:DNA-binding transcription factor activity"/>
    <property type="evidence" value="ECO:0007669"/>
    <property type="project" value="InterPro"/>
</dbReference>
<dbReference type="Gene3D" id="1.10.10.60">
    <property type="entry name" value="Homeodomain-like"/>
    <property type="match status" value="2"/>
</dbReference>
<dbReference type="InterPro" id="IPR029062">
    <property type="entry name" value="Class_I_gatase-like"/>
</dbReference>
<dbReference type="Proteomes" id="UP000521017">
    <property type="component" value="Unassembled WGS sequence"/>
</dbReference>
<dbReference type="GO" id="GO:0043565">
    <property type="term" value="F:sequence-specific DNA binding"/>
    <property type="evidence" value="ECO:0007669"/>
    <property type="project" value="InterPro"/>
</dbReference>
<accession>A0A7X0MJ82</accession>
<keyword evidence="1" id="KW-0805">Transcription regulation</keyword>
<dbReference type="Gene3D" id="3.40.50.880">
    <property type="match status" value="1"/>
</dbReference>
<dbReference type="Pfam" id="PF01965">
    <property type="entry name" value="DJ-1_PfpI"/>
    <property type="match status" value="1"/>
</dbReference>
<gene>
    <name evidence="5" type="ORF">HDF25_003360</name>
</gene>
<dbReference type="EMBL" id="JACHCC010000008">
    <property type="protein sequence ID" value="MBB6501197.1"/>
    <property type="molecule type" value="Genomic_DNA"/>
</dbReference>
<dbReference type="SUPFAM" id="SSF52317">
    <property type="entry name" value="Class I glutamine amidotransferase-like"/>
    <property type="match status" value="1"/>
</dbReference>
<dbReference type="InterPro" id="IPR009057">
    <property type="entry name" value="Homeodomain-like_sf"/>
</dbReference>
<dbReference type="PANTHER" id="PTHR43130:SF3">
    <property type="entry name" value="HTH-TYPE TRANSCRIPTIONAL REGULATOR RV1931C"/>
    <property type="match status" value="1"/>
</dbReference>
<keyword evidence="3" id="KW-0804">Transcription</keyword>
<dbReference type="AlphaFoldDB" id="A0A7X0MJ82"/>
<reference evidence="5 6" key="1">
    <citation type="submission" date="2020-08" db="EMBL/GenBank/DDBJ databases">
        <title>Genomic Encyclopedia of Type Strains, Phase IV (KMG-V): Genome sequencing to study the core and pangenomes of soil and plant-associated prokaryotes.</title>
        <authorList>
            <person name="Whitman W."/>
        </authorList>
    </citation>
    <scope>NUCLEOTIDE SEQUENCE [LARGE SCALE GENOMIC DNA]</scope>
    <source>
        <strain evidence="5 6">M2T3</strain>
    </source>
</reference>
<dbReference type="InterPro" id="IPR018062">
    <property type="entry name" value="HTH_AraC-typ_CS"/>
</dbReference>
<dbReference type="InterPro" id="IPR018060">
    <property type="entry name" value="HTH_AraC"/>
</dbReference>
<dbReference type="InterPro" id="IPR002818">
    <property type="entry name" value="DJ-1/PfpI"/>
</dbReference>
<feature type="domain" description="HTH araC/xylS-type" evidence="4">
    <location>
        <begin position="222"/>
        <end position="320"/>
    </location>
</feature>
<evidence type="ECO:0000313" key="6">
    <source>
        <dbReference type="Proteomes" id="UP000521017"/>
    </source>
</evidence>
<dbReference type="PANTHER" id="PTHR43130">
    <property type="entry name" value="ARAC-FAMILY TRANSCRIPTIONAL REGULATOR"/>
    <property type="match status" value="1"/>
</dbReference>
<keyword evidence="2" id="KW-0238">DNA-binding</keyword>
<comment type="caution">
    <text evidence="5">The sequence shown here is derived from an EMBL/GenBank/DDBJ whole genome shotgun (WGS) entry which is preliminary data.</text>
</comment>
<evidence type="ECO:0000256" key="1">
    <source>
        <dbReference type="ARBA" id="ARBA00023015"/>
    </source>
</evidence>
<organism evidence="5 6">
    <name type="scientific">Pedobacter cryoconitis</name>
    <dbReference type="NCBI Taxonomy" id="188932"/>
    <lineage>
        <taxon>Bacteria</taxon>
        <taxon>Pseudomonadati</taxon>
        <taxon>Bacteroidota</taxon>
        <taxon>Sphingobacteriia</taxon>
        <taxon>Sphingobacteriales</taxon>
        <taxon>Sphingobacteriaceae</taxon>
        <taxon>Pedobacter</taxon>
    </lineage>
</organism>
<dbReference type="Pfam" id="PF12833">
    <property type="entry name" value="HTH_18"/>
    <property type="match status" value="1"/>
</dbReference>
<sequence length="328" mass="38000">MRLAVLNFEHAVPTCVTGPAEIWSALDYVQPLLTGTSLKDSIEIDYIREYKKKIWRKALNTGKEEQLATENTYDLIIIPAMRSAKIDHVISHERMLVKWLKQQHQTNANLASICIGAFLLAETGLLEGKKVTTNIRFADQFRQKYPKVEVQDDKIIVDQGNIYTCGGAFIFTTFMIYLIEKFFGHEKAITVAKVLMINTHQQPQHTFSVFQLQRNHTDEKIMEAQIFIENNYQQALSTEKLAEKHYMSARNFIRRFEKATSNTPLEYLQRVRIEAAKKSLENSHDSIEQIALKCGYEDIGFFRKIFKRHVALNPKEYQKKYGNIGLMN</sequence>
<dbReference type="RefSeq" id="WP_184626697.1">
    <property type="nucleotide sequence ID" value="NZ_JACHCC010000008.1"/>
</dbReference>
<evidence type="ECO:0000259" key="4">
    <source>
        <dbReference type="PROSITE" id="PS01124"/>
    </source>
</evidence>
<evidence type="ECO:0000313" key="5">
    <source>
        <dbReference type="EMBL" id="MBB6501197.1"/>
    </source>
</evidence>
<dbReference type="SUPFAM" id="SSF46689">
    <property type="entry name" value="Homeodomain-like"/>
    <property type="match status" value="2"/>
</dbReference>
<dbReference type="PROSITE" id="PS01124">
    <property type="entry name" value="HTH_ARAC_FAMILY_2"/>
    <property type="match status" value="1"/>
</dbReference>
<dbReference type="InterPro" id="IPR052158">
    <property type="entry name" value="INH-QAR"/>
</dbReference>